<name>A0ABT7CV39_9BACT</name>
<proteinExistence type="predicted"/>
<evidence type="ECO:0000313" key="2">
    <source>
        <dbReference type="Proteomes" id="UP001228581"/>
    </source>
</evidence>
<gene>
    <name evidence="1" type="ORF">QNI19_32005</name>
</gene>
<dbReference type="RefSeq" id="WP_314003304.1">
    <property type="nucleotide sequence ID" value="NZ_JASJOT010000034.1"/>
</dbReference>
<reference evidence="1 2" key="1">
    <citation type="submission" date="2023-05" db="EMBL/GenBank/DDBJ databases">
        <authorList>
            <person name="Zhang X."/>
        </authorList>
    </citation>
    <scope>NUCLEOTIDE SEQUENCE [LARGE SCALE GENOMIC DNA]</scope>
    <source>
        <strain evidence="1 2">DM2B3-1</strain>
    </source>
</reference>
<keyword evidence="2" id="KW-1185">Reference proteome</keyword>
<sequence>MATIQELTKLYKDKNKKKYPSAQEFKQKTSLHILSELKEKFLQPFDNKTDGFFFEEVLVESGISLDYQVNEDGKYNHLEECLILRSNKRKVEIMKLDIQTSIEHYQYEVMVYEVNKTIPAIYDMLPLWPSSSVPFMVSKLDYYFFQPLPAFITEKHSQIQLEIALKNYSPFMQQLVSSFAVLDERIKFLENITTNR</sequence>
<evidence type="ECO:0000313" key="1">
    <source>
        <dbReference type="EMBL" id="MDJ1497607.1"/>
    </source>
</evidence>
<protein>
    <submittedName>
        <fullName evidence="1">Uncharacterized protein</fullName>
    </submittedName>
</protein>
<dbReference type="Proteomes" id="UP001228581">
    <property type="component" value="Unassembled WGS sequence"/>
</dbReference>
<comment type="caution">
    <text evidence="1">The sequence shown here is derived from an EMBL/GenBank/DDBJ whole genome shotgun (WGS) entry which is preliminary data.</text>
</comment>
<organism evidence="1 2">
    <name type="scientific">Xanthocytophaga flava</name>
    <dbReference type="NCBI Taxonomy" id="3048013"/>
    <lineage>
        <taxon>Bacteria</taxon>
        <taxon>Pseudomonadati</taxon>
        <taxon>Bacteroidota</taxon>
        <taxon>Cytophagia</taxon>
        <taxon>Cytophagales</taxon>
        <taxon>Rhodocytophagaceae</taxon>
        <taxon>Xanthocytophaga</taxon>
    </lineage>
</organism>
<dbReference type="EMBL" id="JASJOT010000034">
    <property type="protein sequence ID" value="MDJ1497607.1"/>
    <property type="molecule type" value="Genomic_DNA"/>
</dbReference>
<accession>A0ABT7CV39</accession>